<comment type="caution">
    <text evidence="2">The sequence shown here is derived from an EMBL/GenBank/DDBJ whole genome shotgun (WGS) entry which is preliminary data.</text>
</comment>
<feature type="compositionally biased region" description="Low complexity" evidence="1">
    <location>
        <begin position="38"/>
        <end position="48"/>
    </location>
</feature>
<evidence type="ECO:0000313" key="3">
    <source>
        <dbReference type="Proteomes" id="UP000186601"/>
    </source>
</evidence>
<name>A0A2R6NNG8_9APHY</name>
<evidence type="ECO:0000256" key="1">
    <source>
        <dbReference type="SAM" id="MobiDB-lite"/>
    </source>
</evidence>
<keyword evidence="3" id="KW-1185">Reference proteome</keyword>
<feature type="region of interest" description="Disordered" evidence="1">
    <location>
        <begin position="246"/>
        <end position="265"/>
    </location>
</feature>
<feature type="region of interest" description="Disordered" evidence="1">
    <location>
        <begin position="22"/>
        <end position="49"/>
    </location>
</feature>
<proteinExistence type="predicted"/>
<dbReference type="AlphaFoldDB" id="A0A2R6NNG8"/>
<dbReference type="EMBL" id="MLYV02001040">
    <property type="protein sequence ID" value="PSR73965.1"/>
    <property type="molecule type" value="Genomic_DNA"/>
</dbReference>
<feature type="non-terminal residue" evidence="2">
    <location>
        <position position="1"/>
    </location>
</feature>
<dbReference type="Proteomes" id="UP000186601">
    <property type="component" value="Unassembled WGS sequence"/>
</dbReference>
<reference evidence="2 3" key="1">
    <citation type="submission" date="2018-02" db="EMBL/GenBank/DDBJ databases">
        <title>Genome sequence of the basidiomycete white-rot fungus Phlebia centrifuga.</title>
        <authorList>
            <person name="Granchi Z."/>
            <person name="Peng M."/>
            <person name="de Vries R.P."/>
            <person name="Hilden K."/>
            <person name="Makela M.R."/>
            <person name="Grigoriev I."/>
            <person name="Riley R."/>
        </authorList>
    </citation>
    <scope>NUCLEOTIDE SEQUENCE [LARGE SCALE GENOMIC DNA]</scope>
    <source>
        <strain evidence="2 3">FBCC195</strain>
    </source>
</reference>
<gene>
    <name evidence="2" type="ORF">PHLCEN_2v10233</name>
</gene>
<organism evidence="2 3">
    <name type="scientific">Hermanssonia centrifuga</name>
    <dbReference type="NCBI Taxonomy" id="98765"/>
    <lineage>
        <taxon>Eukaryota</taxon>
        <taxon>Fungi</taxon>
        <taxon>Dikarya</taxon>
        <taxon>Basidiomycota</taxon>
        <taxon>Agaricomycotina</taxon>
        <taxon>Agaricomycetes</taxon>
        <taxon>Polyporales</taxon>
        <taxon>Meruliaceae</taxon>
        <taxon>Hermanssonia</taxon>
    </lineage>
</organism>
<accession>A0A2R6NNG8</accession>
<evidence type="ECO:0000313" key="2">
    <source>
        <dbReference type="EMBL" id="PSR73965.1"/>
    </source>
</evidence>
<protein>
    <submittedName>
        <fullName evidence="2">Uncharacterized protein</fullName>
    </submittedName>
</protein>
<sequence length="315" mass="34049">NLRNMLGSNFLPTHPAAEFEAKSHSNGTNVGSYPVPASSQSSQSSSDSVHFNRLLAEAESHTAAINQLLQELESPSPSLEVTTPSPPHQHQPRQGSTAHGVPRDDLFQPWMSYMVPGFVDSADRLFEPNEHSLQDIHRIEIPTDDRVTETVLSLLDPSSGVCFGDLMRAIGACSVCGRIFGFNAFPYHQCVHDLMTPSTLTTYPLPHLTMSTGPALSRSSTPPSHRAPFPPISPLFLSSPLPSTPMMASSPLPSTPTMASSPLPSTPLGSSVLHVKVKEELVSAEKLQRRLRVKQEVADGSISLFDLTDDNTPSL</sequence>
<feature type="region of interest" description="Disordered" evidence="1">
    <location>
        <begin position="74"/>
        <end position="102"/>
    </location>
</feature>